<dbReference type="Pfam" id="PF02811">
    <property type="entry name" value="PHP"/>
    <property type="match status" value="1"/>
</dbReference>
<dbReference type="PANTHER" id="PTHR42924">
    <property type="entry name" value="EXONUCLEASE"/>
    <property type="match status" value="1"/>
</dbReference>
<dbReference type="CDD" id="cd07438">
    <property type="entry name" value="PHP_HisPPase_AMP"/>
    <property type="match status" value="1"/>
</dbReference>
<dbReference type="EMBL" id="LYOZ01000006">
    <property type="protein sequence ID" value="OCH98711.1"/>
    <property type="molecule type" value="Genomic_DNA"/>
</dbReference>
<sequence length="280" mass="30947">MIDLHCHSTCSDGLLSPAELLNKAVQSNIKLLALTDHDTIAGFQTLHNLAKALPIQVISGIEFSVSWKKYDIHIIGLNINPDNELLQTLITRQNQSRITRALQIGERMQNCGINDAYAKACKIAGHERVGRPHFAQLVVNEGLAQDLKAAFKRFLGRGRPAYVRTSWLTLPEAIEGIMQAGGQAVLAHPLKYSLTRTRLQDLVVAFKEAGGNALEVVSGDVNLTQIQEVAALCQRYQLYASTGSDYHGAPLSRISLGRQQQLPVNCMPIWHQWNINRGLL</sequence>
<dbReference type="SUPFAM" id="SSF89550">
    <property type="entry name" value="PHP domain-like"/>
    <property type="match status" value="1"/>
</dbReference>
<dbReference type="GO" id="GO:0035312">
    <property type="term" value="F:5'-3' DNA exonuclease activity"/>
    <property type="evidence" value="ECO:0007669"/>
    <property type="project" value="TreeGrafter"/>
</dbReference>
<dbReference type="AlphaFoldDB" id="A0A0W0UNS2"/>
<dbReference type="Proteomes" id="UP000093336">
    <property type="component" value="Unassembled WGS sequence"/>
</dbReference>
<reference evidence="3 5" key="2">
    <citation type="submission" date="2016-05" db="EMBL/GenBank/DDBJ databases">
        <authorList>
            <person name="Prochazka B."/>
            <person name="Indra A."/>
            <person name="Hasenberger P."/>
            <person name="Blaschitz M."/>
            <person name="Wagner L."/>
            <person name="Wewalka G."/>
            <person name="Sorschag S."/>
            <person name="Schmid D."/>
            <person name="Ruppitsch W."/>
        </authorList>
    </citation>
    <scope>NUCLEOTIDE SEQUENCE [LARGE SCALE GENOMIC DNA]</scope>
    <source>
        <strain evidence="3 5">974010_12</strain>
    </source>
</reference>
<dbReference type="Proteomes" id="UP000054715">
    <property type="component" value="Unassembled WGS sequence"/>
</dbReference>
<dbReference type="OrthoDB" id="9804333at2"/>
<evidence type="ECO:0000313" key="2">
    <source>
        <dbReference type="EMBL" id="KTD09539.1"/>
    </source>
</evidence>
<dbReference type="InterPro" id="IPR052018">
    <property type="entry name" value="PHP_domain"/>
</dbReference>
<dbReference type="InterPro" id="IPR004013">
    <property type="entry name" value="PHP_dom"/>
</dbReference>
<feature type="domain" description="Polymerase/histidinol phosphatase N-terminal" evidence="1">
    <location>
        <begin position="2"/>
        <end position="67"/>
    </location>
</feature>
<evidence type="ECO:0000313" key="4">
    <source>
        <dbReference type="Proteomes" id="UP000054715"/>
    </source>
</evidence>
<reference evidence="2 4" key="1">
    <citation type="submission" date="2015-11" db="EMBL/GenBank/DDBJ databases">
        <title>Genomic analysis of 38 Legionella species identifies large and diverse effector repertoires.</title>
        <authorList>
            <person name="Burstein D."/>
            <person name="Amaro F."/>
            <person name="Zusman T."/>
            <person name="Lifshitz Z."/>
            <person name="Cohen O."/>
            <person name="Gilbert J.A."/>
            <person name="Pupko T."/>
            <person name="Shuman H.A."/>
            <person name="Segal G."/>
        </authorList>
    </citation>
    <scope>NUCLEOTIDE SEQUENCE [LARGE SCALE GENOMIC DNA]</scope>
    <source>
        <strain evidence="2 4">JA-26-G1-E2</strain>
    </source>
</reference>
<evidence type="ECO:0000313" key="5">
    <source>
        <dbReference type="Proteomes" id="UP000093336"/>
    </source>
</evidence>
<keyword evidence="5" id="KW-1185">Reference proteome</keyword>
<dbReference type="STRING" id="455.Ljam_0889"/>
<comment type="caution">
    <text evidence="2">The sequence shown here is derived from an EMBL/GenBank/DDBJ whole genome shotgun (WGS) entry which is preliminary data.</text>
</comment>
<dbReference type="InterPro" id="IPR003141">
    <property type="entry name" value="Pol/His_phosphatase_N"/>
</dbReference>
<dbReference type="InterPro" id="IPR016195">
    <property type="entry name" value="Pol/histidinol_Pase-like"/>
</dbReference>
<accession>A0A0W0UNS2</accession>
<dbReference type="PANTHER" id="PTHR42924:SF3">
    <property type="entry name" value="POLYMERASE_HISTIDINOL PHOSPHATASE N-TERMINAL DOMAIN-CONTAINING PROTEIN"/>
    <property type="match status" value="1"/>
</dbReference>
<dbReference type="RefSeq" id="WP_058448923.1">
    <property type="nucleotide sequence ID" value="NZ_CAAAJF010000006.1"/>
</dbReference>
<evidence type="ECO:0000313" key="3">
    <source>
        <dbReference type="EMBL" id="OCH98711.1"/>
    </source>
</evidence>
<dbReference type="Gene3D" id="1.10.150.650">
    <property type="match status" value="1"/>
</dbReference>
<name>A0A0W0UNS2_9GAMM</name>
<dbReference type="GO" id="GO:0004534">
    <property type="term" value="F:5'-3' RNA exonuclease activity"/>
    <property type="evidence" value="ECO:0007669"/>
    <property type="project" value="TreeGrafter"/>
</dbReference>
<gene>
    <name evidence="3" type="ORF">A8135_10420</name>
    <name evidence="2" type="ORF">Ljam_0889</name>
</gene>
<organism evidence="2 4">
    <name type="scientific">Legionella jamestowniensis</name>
    <dbReference type="NCBI Taxonomy" id="455"/>
    <lineage>
        <taxon>Bacteria</taxon>
        <taxon>Pseudomonadati</taxon>
        <taxon>Pseudomonadota</taxon>
        <taxon>Gammaproteobacteria</taxon>
        <taxon>Legionellales</taxon>
        <taxon>Legionellaceae</taxon>
        <taxon>Legionella</taxon>
    </lineage>
</organism>
<protein>
    <submittedName>
        <fullName evidence="3">Phosphatase</fullName>
    </submittedName>
    <submittedName>
        <fullName evidence="2">TrpH protein</fullName>
    </submittedName>
</protein>
<dbReference type="Gene3D" id="3.20.20.140">
    <property type="entry name" value="Metal-dependent hydrolases"/>
    <property type="match status" value="1"/>
</dbReference>
<dbReference type="SMART" id="SM00481">
    <property type="entry name" value="POLIIIAc"/>
    <property type="match status" value="1"/>
</dbReference>
<dbReference type="PATRIC" id="fig|455.5.peg.945"/>
<evidence type="ECO:0000259" key="1">
    <source>
        <dbReference type="SMART" id="SM00481"/>
    </source>
</evidence>
<proteinExistence type="predicted"/>
<dbReference type="EMBL" id="LNYG01000012">
    <property type="protein sequence ID" value="KTD09539.1"/>
    <property type="molecule type" value="Genomic_DNA"/>
</dbReference>